<comment type="similarity">
    <text evidence="2">Belongs to the SMC family. SMC2 subfamily.</text>
</comment>
<dbReference type="Pfam" id="PF02463">
    <property type="entry name" value="SMC_N"/>
    <property type="match status" value="1"/>
</dbReference>
<name>R7QAY6_CHOCR</name>
<feature type="region of interest" description="Disordered" evidence="12">
    <location>
        <begin position="843"/>
        <end position="875"/>
    </location>
</feature>
<feature type="compositionally biased region" description="Basic and acidic residues" evidence="12">
    <location>
        <begin position="843"/>
        <end position="854"/>
    </location>
</feature>
<feature type="compositionally biased region" description="Low complexity" evidence="12">
    <location>
        <begin position="629"/>
        <end position="641"/>
    </location>
</feature>
<evidence type="ECO:0000256" key="5">
    <source>
        <dbReference type="ARBA" id="ARBA00022776"/>
    </source>
</evidence>
<dbReference type="InterPro" id="IPR024704">
    <property type="entry name" value="SMC"/>
</dbReference>
<feature type="region of interest" description="Disordered" evidence="12">
    <location>
        <begin position="621"/>
        <end position="641"/>
    </location>
</feature>
<dbReference type="GeneID" id="17322111"/>
<evidence type="ECO:0000256" key="7">
    <source>
        <dbReference type="ARBA" id="ARBA00023054"/>
    </source>
</evidence>
<dbReference type="InterPro" id="IPR036277">
    <property type="entry name" value="SMC_hinge_sf"/>
</dbReference>
<dbReference type="SUPFAM" id="SSF75553">
    <property type="entry name" value="Smc hinge domain"/>
    <property type="match status" value="1"/>
</dbReference>
<keyword evidence="8" id="KW-0226">DNA condensation</keyword>
<dbReference type="CDD" id="cd03273">
    <property type="entry name" value="ABC_SMC2_euk"/>
    <property type="match status" value="1"/>
</dbReference>
<evidence type="ECO:0000256" key="9">
    <source>
        <dbReference type="ARBA" id="ARBA00023242"/>
    </source>
</evidence>
<feature type="coiled-coil region" evidence="11">
    <location>
        <begin position="651"/>
        <end position="702"/>
    </location>
</feature>
<evidence type="ECO:0000313" key="14">
    <source>
        <dbReference type="EMBL" id="CDF34566.1"/>
    </source>
</evidence>
<dbReference type="Gene3D" id="1.20.1060.20">
    <property type="match status" value="1"/>
</dbReference>
<dbReference type="GO" id="GO:0005524">
    <property type="term" value="F:ATP binding"/>
    <property type="evidence" value="ECO:0007669"/>
    <property type="project" value="UniProtKB-KW"/>
</dbReference>
<dbReference type="GO" id="GO:0005634">
    <property type="term" value="C:nucleus"/>
    <property type="evidence" value="ECO:0007669"/>
    <property type="project" value="UniProtKB-SubCell"/>
</dbReference>
<dbReference type="SUPFAM" id="SSF57997">
    <property type="entry name" value="Tropomyosin"/>
    <property type="match status" value="1"/>
</dbReference>
<dbReference type="InterPro" id="IPR010935">
    <property type="entry name" value="SMC_hinge"/>
</dbReference>
<feature type="coiled-coil region" evidence="11">
    <location>
        <begin position="260"/>
        <end position="473"/>
    </location>
</feature>
<feature type="compositionally biased region" description="Basic and acidic residues" evidence="12">
    <location>
        <begin position="866"/>
        <end position="875"/>
    </location>
</feature>
<dbReference type="PANTHER" id="PTHR43977">
    <property type="entry name" value="STRUCTURAL MAINTENANCE OF CHROMOSOMES PROTEIN 3"/>
    <property type="match status" value="1"/>
</dbReference>
<dbReference type="Gene3D" id="3.30.70.1620">
    <property type="match status" value="1"/>
</dbReference>
<dbReference type="AlphaFoldDB" id="R7QAY6"/>
<dbReference type="SMART" id="SM00968">
    <property type="entry name" value="SMC_hinge"/>
    <property type="match status" value="1"/>
</dbReference>
<evidence type="ECO:0000256" key="6">
    <source>
        <dbReference type="ARBA" id="ARBA00022840"/>
    </source>
</evidence>
<keyword evidence="15" id="KW-1185">Reference proteome</keyword>
<protein>
    <recommendedName>
        <fullName evidence="13">SMC hinge domain-containing protein</fullName>
    </recommendedName>
</protein>
<keyword evidence="5" id="KW-0498">Mitosis</keyword>
<dbReference type="FunFam" id="3.40.50.300:FF:000385">
    <property type="entry name" value="Structural maintenance of chromosomes 2"/>
    <property type="match status" value="1"/>
</dbReference>
<accession>R7QAY6</accession>
<dbReference type="GO" id="GO:0030261">
    <property type="term" value="P:chromosome condensation"/>
    <property type="evidence" value="ECO:0007669"/>
    <property type="project" value="UniProtKB-KW"/>
</dbReference>
<dbReference type="InterPro" id="IPR027417">
    <property type="entry name" value="P-loop_NTPase"/>
</dbReference>
<dbReference type="InterPro" id="IPR027120">
    <property type="entry name" value="Smc2_ABC"/>
</dbReference>
<dbReference type="KEGG" id="ccp:CHC_T00003155001"/>
<keyword evidence="4" id="KW-0547">Nucleotide-binding</keyword>
<dbReference type="OMA" id="THNKIAM"/>
<dbReference type="Pfam" id="PF06470">
    <property type="entry name" value="SMC_hinge"/>
    <property type="match status" value="1"/>
</dbReference>
<feature type="domain" description="SMC hinge" evidence="13">
    <location>
        <begin position="491"/>
        <end position="609"/>
    </location>
</feature>
<evidence type="ECO:0000256" key="3">
    <source>
        <dbReference type="ARBA" id="ARBA00022618"/>
    </source>
</evidence>
<dbReference type="Gene3D" id="3.40.50.300">
    <property type="entry name" value="P-loop containing nucleotide triphosphate hydrolases"/>
    <property type="match status" value="2"/>
</dbReference>
<comment type="subcellular location">
    <subcellularLocation>
        <location evidence="1">Nucleus</location>
    </subcellularLocation>
</comment>
<keyword evidence="6" id="KW-0067">ATP-binding</keyword>
<keyword evidence="9" id="KW-0539">Nucleus</keyword>
<evidence type="ECO:0000256" key="12">
    <source>
        <dbReference type="SAM" id="MobiDB-lite"/>
    </source>
</evidence>
<evidence type="ECO:0000256" key="2">
    <source>
        <dbReference type="ARBA" id="ARBA00005231"/>
    </source>
</evidence>
<feature type="coiled-coil region" evidence="11">
    <location>
        <begin position="171"/>
        <end position="202"/>
    </location>
</feature>
<keyword evidence="7 11" id="KW-0175">Coiled coil</keyword>
<dbReference type="GO" id="GO:0051301">
    <property type="term" value="P:cell division"/>
    <property type="evidence" value="ECO:0007669"/>
    <property type="project" value="UniProtKB-KW"/>
</dbReference>
<dbReference type="GO" id="GO:0016887">
    <property type="term" value="F:ATP hydrolysis activity"/>
    <property type="evidence" value="ECO:0007669"/>
    <property type="project" value="InterPro"/>
</dbReference>
<evidence type="ECO:0000256" key="11">
    <source>
        <dbReference type="SAM" id="Coils"/>
    </source>
</evidence>
<evidence type="ECO:0000256" key="4">
    <source>
        <dbReference type="ARBA" id="ARBA00022741"/>
    </source>
</evidence>
<dbReference type="InterPro" id="IPR003395">
    <property type="entry name" value="RecF/RecN/SMC_N"/>
</dbReference>
<evidence type="ECO:0000256" key="1">
    <source>
        <dbReference type="ARBA" id="ARBA00004123"/>
    </source>
</evidence>
<proteinExistence type="inferred from homology"/>
<keyword evidence="10" id="KW-0131">Cell cycle</keyword>
<feature type="non-terminal residue" evidence="14">
    <location>
        <position position="1117"/>
    </location>
</feature>
<dbReference type="PhylomeDB" id="R7QAY6"/>
<organism evidence="14 15">
    <name type="scientific">Chondrus crispus</name>
    <name type="common">Carrageen Irish moss</name>
    <name type="synonym">Polymorpha crispa</name>
    <dbReference type="NCBI Taxonomy" id="2769"/>
    <lineage>
        <taxon>Eukaryota</taxon>
        <taxon>Rhodophyta</taxon>
        <taxon>Florideophyceae</taxon>
        <taxon>Rhodymeniophycidae</taxon>
        <taxon>Gigartinales</taxon>
        <taxon>Gigartinaceae</taxon>
        <taxon>Chondrus</taxon>
    </lineage>
</organism>
<dbReference type="EMBL" id="HG001699">
    <property type="protein sequence ID" value="CDF34566.1"/>
    <property type="molecule type" value="Genomic_DNA"/>
</dbReference>
<evidence type="ECO:0000256" key="10">
    <source>
        <dbReference type="ARBA" id="ARBA00023306"/>
    </source>
</evidence>
<reference evidence="15" key="1">
    <citation type="journal article" date="2013" name="Proc. Natl. Acad. Sci. U.S.A.">
        <title>Genome structure and metabolic features in the red seaweed Chondrus crispus shed light on evolution of the Archaeplastida.</title>
        <authorList>
            <person name="Collen J."/>
            <person name="Porcel B."/>
            <person name="Carre W."/>
            <person name="Ball S.G."/>
            <person name="Chaparro C."/>
            <person name="Tonon T."/>
            <person name="Barbeyron T."/>
            <person name="Michel G."/>
            <person name="Noel B."/>
            <person name="Valentin K."/>
            <person name="Elias M."/>
            <person name="Artiguenave F."/>
            <person name="Arun A."/>
            <person name="Aury J.M."/>
            <person name="Barbosa-Neto J.F."/>
            <person name="Bothwell J.H."/>
            <person name="Bouget F.Y."/>
            <person name="Brillet L."/>
            <person name="Cabello-Hurtado F."/>
            <person name="Capella-Gutierrez S."/>
            <person name="Charrier B."/>
            <person name="Cladiere L."/>
            <person name="Cock J.M."/>
            <person name="Coelho S.M."/>
            <person name="Colleoni C."/>
            <person name="Czjzek M."/>
            <person name="Da Silva C."/>
            <person name="Delage L."/>
            <person name="Denoeud F."/>
            <person name="Deschamps P."/>
            <person name="Dittami S.M."/>
            <person name="Gabaldon T."/>
            <person name="Gachon C.M."/>
            <person name="Groisillier A."/>
            <person name="Herve C."/>
            <person name="Jabbari K."/>
            <person name="Katinka M."/>
            <person name="Kloareg B."/>
            <person name="Kowalczyk N."/>
            <person name="Labadie K."/>
            <person name="Leblanc C."/>
            <person name="Lopez P.J."/>
            <person name="McLachlan D.H."/>
            <person name="Meslet-Cladiere L."/>
            <person name="Moustafa A."/>
            <person name="Nehr Z."/>
            <person name="Nyvall Collen P."/>
            <person name="Panaud O."/>
            <person name="Partensky F."/>
            <person name="Poulain J."/>
            <person name="Rensing S.A."/>
            <person name="Rousvoal S."/>
            <person name="Samson G."/>
            <person name="Symeonidi A."/>
            <person name="Weissenbach J."/>
            <person name="Zambounis A."/>
            <person name="Wincker P."/>
            <person name="Boyen C."/>
        </authorList>
    </citation>
    <scope>NUCLEOTIDE SEQUENCE [LARGE SCALE GENOMIC DNA]</scope>
    <source>
        <strain evidence="15">cv. Stackhouse</strain>
    </source>
</reference>
<dbReference type="Proteomes" id="UP000012073">
    <property type="component" value="Unassembled WGS sequence"/>
</dbReference>
<dbReference type="OrthoDB" id="10255539at2759"/>
<dbReference type="RefSeq" id="XP_005714385.1">
    <property type="nucleotide sequence ID" value="XM_005714328.1"/>
</dbReference>
<evidence type="ECO:0000313" key="15">
    <source>
        <dbReference type="Proteomes" id="UP000012073"/>
    </source>
</evidence>
<keyword evidence="3" id="KW-0132">Cell division</keyword>
<gene>
    <name evidence="14" type="ORF">CHC_T00003155001</name>
</gene>
<dbReference type="PIRSF" id="PIRSF005719">
    <property type="entry name" value="SMC"/>
    <property type="match status" value="1"/>
</dbReference>
<dbReference type="FunFam" id="3.40.50.300:FF:000278">
    <property type="entry name" value="Structural maintenance of chromosomes 2"/>
    <property type="match status" value="1"/>
</dbReference>
<dbReference type="SUPFAM" id="SSF52540">
    <property type="entry name" value="P-loop containing nucleoside triphosphate hydrolases"/>
    <property type="match status" value="1"/>
</dbReference>
<dbReference type="GO" id="GO:0005694">
    <property type="term" value="C:chromosome"/>
    <property type="evidence" value="ECO:0007669"/>
    <property type="project" value="InterPro"/>
</dbReference>
<evidence type="ECO:0000256" key="8">
    <source>
        <dbReference type="ARBA" id="ARBA00023067"/>
    </source>
</evidence>
<dbReference type="STRING" id="2769.R7QAY6"/>
<dbReference type="Gramene" id="CDF34566">
    <property type="protein sequence ID" value="CDF34566"/>
    <property type="gene ID" value="CHC_T00003155001"/>
</dbReference>
<sequence>MFLKEVIIDGFKSYATRTTVSDFDPSFNAITGLNGSGKSNVLDSICFVLGITNLSQVRASSLQELVYKGGQAGVTKASVTLVFNNREKETAPVGYEQVDEITVTRQIVIGGRNKYLVNGTNAQPGRVQNLFHSVGLNVNNPHFLIMQGRITKVINMKPPEVLSMIEEAAGTKMYENKKEAALRTIERKERKVEEINSLLEDKINPSLQKLERERKHYLEWTTNNNEVEKLKRYLIADQYYRAVKMLKKNSGEGSELSDRVDEITSLLSSLEAEQKHATEKVTQLTKERAAQLDDGALEEQQSKVDDLGKKIVKLRTAFDLLRKNIATAESEVQPAEKNLEKISEELEQAETALLTGASQGSQSGAVGSAIDQLDSAKRAVSTAQTQIESLKLEQKHVYSELNSKAEQLAQDRANIRSLEAERKAAEKAISDARLAVHELDFDADAATTLESKLEEERGIVAQLREKVDHLSARLGSCDFQYSDPRPNFDRSKVHGLVAKLIRVKDPKVTTAIEVTAGGRLYQVVVDTDSTANDILRNGKLARRVTILPLNKIRHEILSRSKLEAAKQIEPSTEMALSLVGYGHEVANAIEHVFGRTLICFDMDAAKRVTFDNRVRTRSVTLEGDTYDPSGTASGGSSSRHGASVLTRLGELNDAEAELRVHSANLRELETQFFRISEQGKRFRQLQMMLQVRQNEAELLENRLRETATGRLLSEVEELRKRYNQDIPEALNAAKEIASKESEKVKELEHSMKDGKAAKEKALKEAEAALQRARASRMEASLHLQKLKDRHSTLLVEKETTEEEVKRLSKQLSETLEPSVAKLQEEVSILETRVADTRNEFEEAEKGLGEERERLASSNQALRRAKKDVEDRGEKMEGLSLEKAKLDSKIREAARGRSGAEKTVEKLEKTHAWIEQDFDQFGKAMHLFETAKQEYTDLMRRKGIIEKDKEKIEMVIAGLDEKKMVALEKTWRKVDSDFGNIFSDLLPGTSARLEPPEGKSVEDGLEIRVAFGDVWKDSLSELSGGQRSLIALSLILAMLRFKPAPMYILDEVDAALDLSHTQNIGRMLRRHFSGSQFIVVSLKEGMFGNANVIFRTKFVDGVSTIKRTANNPTADEEA</sequence>
<evidence type="ECO:0000259" key="13">
    <source>
        <dbReference type="SMART" id="SM00968"/>
    </source>
</evidence>